<dbReference type="AlphaFoldDB" id="A0A430A808"/>
<feature type="transmembrane region" description="Helical" evidence="1">
    <location>
        <begin position="66"/>
        <end position="85"/>
    </location>
</feature>
<keyword evidence="3" id="KW-1185">Reference proteome</keyword>
<evidence type="ECO:0008006" key="4">
    <source>
        <dbReference type="Google" id="ProtNLM"/>
    </source>
</evidence>
<sequence>MNGMPFMVIFWYIFPVVLLFASNFIVQTLSLTRRFNIKSPDIATPFLLMGIQALSLDTYQKSAVPYVVILMLLVGISVALGHAYYYGDIQYKRFFKIFWRIVFLLTFVLYFLLILLNIFSYL</sequence>
<feature type="transmembrane region" description="Helical" evidence="1">
    <location>
        <begin position="97"/>
        <end position="119"/>
    </location>
</feature>
<keyword evidence="1" id="KW-0812">Transmembrane</keyword>
<organism evidence="2 3">
    <name type="scientific">Vagococcus fessus</name>
    <dbReference type="NCBI Taxonomy" id="120370"/>
    <lineage>
        <taxon>Bacteria</taxon>
        <taxon>Bacillati</taxon>
        <taxon>Bacillota</taxon>
        <taxon>Bacilli</taxon>
        <taxon>Lactobacillales</taxon>
        <taxon>Enterococcaceae</taxon>
        <taxon>Vagococcus</taxon>
    </lineage>
</organism>
<name>A0A430A808_9ENTE</name>
<dbReference type="Proteomes" id="UP000287101">
    <property type="component" value="Unassembled WGS sequence"/>
</dbReference>
<dbReference type="EMBL" id="NGJY01000002">
    <property type="protein sequence ID" value="RSU03204.1"/>
    <property type="molecule type" value="Genomic_DNA"/>
</dbReference>
<proteinExistence type="predicted"/>
<dbReference type="InterPro" id="IPR024515">
    <property type="entry name" value="DUF3397"/>
</dbReference>
<dbReference type="Pfam" id="PF11877">
    <property type="entry name" value="DUF3397"/>
    <property type="match status" value="1"/>
</dbReference>
<gene>
    <name evidence="2" type="ORF">CBF31_05665</name>
</gene>
<evidence type="ECO:0000256" key="1">
    <source>
        <dbReference type="SAM" id="Phobius"/>
    </source>
</evidence>
<evidence type="ECO:0000313" key="2">
    <source>
        <dbReference type="EMBL" id="RSU03204.1"/>
    </source>
</evidence>
<evidence type="ECO:0000313" key="3">
    <source>
        <dbReference type="Proteomes" id="UP000287101"/>
    </source>
</evidence>
<keyword evidence="1" id="KW-0472">Membrane</keyword>
<comment type="caution">
    <text evidence="2">The sequence shown here is derived from an EMBL/GenBank/DDBJ whole genome shotgun (WGS) entry which is preliminary data.</text>
</comment>
<protein>
    <recommendedName>
        <fullName evidence="4">DUF3397 domain-containing protein</fullName>
    </recommendedName>
</protein>
<reference evidence="2 3" key="1">
    <citation type="submission" date="2017-05" db="EMBL/GenBank/DDBJ databases">
        <title>Vagococcus spp. assemblies.</title>
        <authorList>
            <person name="Gulvik C.A."/>
        </authorList>
    </citation>
    <scope>NUCLEOTIDE SEQUENCE [LARGE SCALE GENOMIC DNA]</scope>
    <source>
        <strain evidence="2 3">CCUG 41755</strain>
    </source>
</reference>
<accession>A0A430A808</accession>
<keyword evidence="1" id="KW-1133">Transmembrane helix</keyword>
<feature type="transmembrane region" description="Helical" evidence="1">
    <location>
        <begin position="6"/>
        <end position="30"/>
    </location>
</feature>